<evidence type="ECO:0000256" key="12">
    <source>
        <dbReference type="ARBA" id="ARBA00061237"/>
    </source>
</evidence>
<keyword evidence="4 17" id="KW-0328">Glycosyltransferase</keyword>
<reference evidence="18" key="1">
    <citation type="submission" date="2011-02" db="EMBL/GenBank/DDBJ databases">
        <title>The Genome Sequence of Capsaspora owczarzaki ATCC 30864.</title>
        <authorList>
            <person name="Russ C."/>
            <person name="Cuomo C."/>
            <person name="Burger G."/>
            <person name="Gray M.W."/>
            <person name="Holland P.W.H."/>
            <person name="King N."/>
            <person name="Lang F.B.F."/>
            <person name="Roger A.J."/>
            <person name="Ruiz-Trillo I."/>
            <person name="Young S.K."/>
            <person name="Zeng Q."/>
            <person name="Gargeya S."/>
            <person name="Alvarado L."/>
            <person name="Berlin A."/>
            <person name="Chapman S.B."/>
            <person name="Chen Z."/>
            <person name="Freedman E."/>
            <person name="Gellesch M."/>
            <person name="Goldberg J."/>
            <person name="Griggs A."/>
            <person name="Gujja S."/>
            <person name="Heilman E."/>
            <person name="Heiman D."/>
            <person name="Howarth C."/>
            <person name="Mehta T."/>
            <person name="Neiman D."/>
            <person name="Pearson M."/>
            <person name="Roberts A."/>
            <person name="Saif S."/>
            <person name="Shea T."/>
            <person name="Shenoy N."/>
            <person name="Sisk P."/>
            <person name="Stolte C."/>
            <person name="Sykes S."/>
            <person name="White J."/>
            <person name="Yandava C."/>
            <person name="Haas B."/>
            <person name="Nusbaum C."/>
            <person name="Birren B."/>
        </authorList>
    </citation>
    <scope>NUCLEOTIDE SEQUENCE</scope>
    <source>
        <strain evidence="18">ATCC 30864</strain>
    </source>
</reference>
<comment type="pathway">
    <text evidence="2">Protein modification; protein glycosylation.</text>
</comment>
<evidence type="ECO:0000256" key="5">
    <source>
        <dbReference type="ARBA" id="ARBA00022679"/>
    </source>
</evidence>
<feature type="transmembrane region" description="Helical" evidence="15">
    <location>
        <begin position="102"/>
        <end position="120"/>
    </location>
</feature>
<dbReference type="InterPro" id="IPR028098">
    <property type="entry name" value="Glyco_trans_4-like_N"/>
</dbReference>
<evidence type="ECO:0000256" key="15">
    <source>
        <dbReference type="SAM" id="Phobius"/>
    </source>
</evidence>
<dbReference type="PhylomeDB" id="A0A0D2UPD9"/>
<evidence type="ECO:0000256" key="1">
    <source>
        <dbReference type="ARBA" id="ARBA00004389"/>
    </source>
</evidence>
<dbReference type="Gene3D" id="3.40.50.2000">
    <property type="entry name" value="Glycogen Phosphorylase B"/>
    <property type="match status" value="2"/>
</dbReference>
<name>A0A0D2UPD9_CAPO3</name>
<dbReference type="InterPro" id="IPR026051">
    <property type="entry name" value="ALG1-like"/>
</dbReference>
<keyword evidence="18" id="KW-1185">Reference proteome</keyword>
<evidence type="ECO:0000313" key="17">
    <source>
        <dbReference type="EMBL" id="KJE96881.1"/>
    </source>
</evidence>
<dbReference type="PANTHER" id="PTHR13036:SF0">
    <property type="entry name" value="CHITOBIOSYLDIPHOSPHODOLICHOL BETA-MANNOSYLTRANSFERASE"/>
    <property type="match status" value="1"/>
</dbReference>
<evidence type="ECO:0000256" key="8">
    <source>
        <dbReference type="ARBA" id="ARBA00022968"/>
    </source>
</evidence>
<comment type="similarity">
    <text evidence="12">Belongs to the glycosyltransferase group 1 family. Glycosyltransferase 33 subfamily.</text>
</comment>
<keyword evidence="5 17" id="KW-0808">Transferase</keyword>
<evidence type="ECO:0000256" key="4">
    <source>
        <dbReference type="ARBA" id="ARBA00022676"/>
    </source>
</evidence>
<evidence type="ECO:0000259" key="16">
    <source>
        <dbReference type="Pfam" id="PF13579"/>
    </source>
</evidence>
<feature type="transmembrane region" description="Helical" evidence="15">
    <location>
        <begin position="6"/>
        <end position="24"/>
    </location>
</feature>
<dbReference type="EMBL" id="KE346372">
    <property type="protein sequence ID" value="KJE96881.1"/>
    <property type="molecule type" value="Genomic_DNA"/>
</dbReference>
<evidence type="ECO:0000256" key="11">
    <source>
        <dbReference type="ARBA" id="ARBA00056362"/>
    </source>
</evidence>
<feature type="region of interest" description="Disordered" evidence="14">
    <location>
        <begin position="256"/>
        <end position="280"/>
    </location>
</feature>
<keyword evidence="9 15" id="KW-1133">Transmembrane helix</keyword>
<proteinExistence type="inferred from homology"/>
<dbReference type="SUPFAM" id="SSF53756">
    <property type="entry name" value="UDP-Glycosyltransferase/glycogen phosphorylase"/>
    <property type="match status" value="1"/>
</dbReference>
<evidence type="ECO:0000256" key="13">
    <source>
        <dbReference type="ARBA" id="ARBA00082785"/>
    </source>
</evidence>
<gene>
    <name evidence="17" type="ORF">CAOG_007133</name>
</gene>
<evidence type="ECO:0000313" key="18">
    <source>
        <dbReference type="Proteomes" id="UP000008743"/>
    </source>
</evidence>
<dbReference type="AlphaFoldDB" id="A0A0D2UPD9"/>
<feature type="domain" description="Glycosyltransferase subfamily 4-like N-terminal" evidence="16">
    <location>
        <begin position="50"/>
        <end position="215"/>
    </location>
</feature>
<dbReference type="Pfam" id="PF13692">
    <property type="entry name" value="Glyco_trans_1_4"/>
    <property type="match status" value="1"/>
</dbReference>
<protein>
    <recommendedName>
        <fullName evidence="13">Asparagine-linked glycosylation protein 1 homolog</fullName>
    </recommendedName>
</protein>
<evidence type="ECO:0000256" key="14">
    <source>
        <dbReference type="SAM" id="MobiDB-lite"/>
    </source>
</evidence>
<evidence type="ECO:0000256" key="10">
    <source>
        <dbReference type="ARBA" id="ARBA00023136"/>
    </source>
</evidence>
<accession>A0A0D2UPD9</accession>
<organism evidence="17 18">
    <name type="scientific">Capsaspora owczarzaki (strain ATCC 30864)</name>
    <dbReference type="NCBI Taxonomy" id="595528"/>
    <lineage>
        <taxon>Eukaryota</taxon>
        <taxon>Filasterea</taxon>
        <taxon>Capsaspora</taxon>
    </lineage>
</organism>
<evidence type="ECO:0000256" key="6">
    <source>
        <dbReference type="ARBA" id="ARBA00022692"/>
    </source>
</evidence>
<keyword evidence="6 15" id="KW-0812">Transmembrane</keyword>
<dbReference type="PANTHER" id="PTHR13036">
    <property type="entry name" value="BETA1,4 MANNOSYLTRANSFERASE"/>
    <property type="match status" value="1"/>
</dbReference>
<keyword evidence="7" id="KW-0256">Endoplasmic reticulum</keyword>
<evidence type="ECO:0000256" key="9">
    <source>
        <dbReference type="ARBA" id="ARBA00022989"/>
    </source>
</evidence>
<keyword evidence="10 15" id="KW-0472">Membrane</keyword>
<keyword evidence="8" id="KW-0735">Signal-anchor</keyword>
<dbReference type="InParanoid" id="A0A0D2UPD9"/>
<dbReference type="Pfam" id="PF13579">
    <property type="entry name" value="Glyco_trans_4_4"/>
    <property type="match status" value="1"/>
</dbReference>
<comment type="subcellular location">
    <subcellularLocation>
        <location evidence="1">Endoplasmic reticulum membrane</location>
        <topology evidence="1">Single-pass membrane protein</topology>
    </subcellularLocation>
</comment>
<comment type="function">
    <text evidence="11">Mannosyltransferase that operates in the biosynthetic pathway of dolichol-linked oligosaccharides, the glycan precursors employed in protein asparagine (N)-glycosylation. The assembly of dolichol-linked oligosaccharides begins on the cytosolic side of the endoplasmic reticulum membrane and finishes in its lumen. The sequential addition of sugars to dolichol pyrophosphate produces dolichol-linked oligosaccharides containing fourteen sugars, including two GlcNAcs, nine mannoses and three glucoses. Once assembled, the oligosaccharide is transferred from the lipid to nascent proteins by oligosaccharyltransferases. Catalyzes, on the cytoplasmic face of the endoplasmic reticulum, the addition of the first mannose residues to the dolichol-linked oligosaccharide chain, to produce Man1GlcNAc(2)-PP-dolichol core oligosaccharide. Man1GlcNAc(2)-PP-dolichol is a substrate for ALG2, the following enzyme in the biosynthetic pathway.</text>
</comment>
<sequence>MSVPVLLLQVAVLLLALLGVVVVVQRLQSRTAKRVCIVVLGDFGRSPRMQYHAMSLAALGLEVDVLAYSGSRPHDEIRSNPRIHLVALREAPRIAPGLPKPFYLVYGVAKAAFLAAQLVLRLMAMRPYRWCLIQNPPTIPTFALAWAICRLRNAKLVIDWHNYGYTILGLAHGAESRVVRLAKWFEFTFGRWGDAHFCVTEAMRRDLRLWGIDARTLYDRPPPMFQETSVEDSHQLFCKLDRENPGLFTLPFANQQPVRQTRSKTAAESTNASPDTPTRTLVTVANPSGQIELVAQRPALLVSSTSWTEDEDFSMLLQALEAYEEKAKVEENALPNIICLITGKGPMKAFYEAQIAAKQWLCVRIRTLWLEAADYPRLLGACNLGVCLHKSSSGLDLPMKVVDMFGCGLPVCAVGFQCLHELVEHRKNGLVFRTSAELCEQLQSLLYGFPSQDFKLREMRKHLQRQRIEEGRWAENWTAIAAPVFI</sequence>
<dbReference type="GO" id="GO:0005789">
    <property type="term" value="C:endoplasmic reticulum membrane"/>
    <property type="evidence" value="ECO:0007669"/>
    <property type="project" value="UniProtKB-SubCell"/>
</dbReference>
<dbReference type="GO" id="GO:0000030">
    <property type="term" value="F:mannosyltransferase activity"/>
    <property type="evidence" value="ECO:0007669"/>
    <property type="project" value="InterPro"/>
</dbReference>
<dbReference type="FunFam" id="3.40.50.2000:FF:000096">
    <property type="entry name" value="ALG1, chitobiosyldiphosphodolichol beta-mannosyltransferase"/>
    <property type="match status" value="1"/>
</dbReference>
<dbReference type="FunCoup" id="A0A0D2UPD9">
    <property type="interactions" value="510"/>
</dbReference>
<evidence type="ECO:0000256" key="7">
    <source>
        <dbReference type="ARBA" id="ARBA00022824"/>
    </source>
</evidence>
<keyword evidence="3" id="KW-0597">Phosphoprotein</keyword>
<evidence type="ECO:0000256" key="2">
    <source>
        <dbReference type="ARBA" id="ARBA00004922"/>
    </source>
</evidence>
<evidence type="ECO:0000256" key="3">
    <source>
        <dbReference type="ARBA" id="ARBA00022553"/>
    </source>
</evidence>
<dbReference type="Proteomes" id="UP000008743">
    <property type="component" value="Unassembled WGS sequence"/>
</dbReference>
<dbReference type="STRING" id="595528.A0A0D2UPD9"/>
<dbReference type="OrthoDB" id="614844at2759"/>